<organism evidence="2 3">
    <name type="scientific">Trichoderma longibrachiatum ATCC 18648</name>
    <dbReference type="NCBI Taxonomy" id="983965"/>
    <lineage>
        <taxon>Eukaryota</taxon>
        <taxon>Fungi</taxon>
        <taxon>Dikarya</taxon>
        <taxon>Ascomycota</taxon>
        <taxon>Pezizomycotina</taxon>
        <taxon>Sordariomycetes</taxon>
        <taxon>Hypocreomycetidae</taxon>
        <taxon>Hypocreales</taxon>
        <taxon>Hypocreaceae</taxon>
        <taxon>Trichoderma</taxon>
    </lineage>
</organism>
<sequence>MPVSKIGRRLSPFSLLCCLHFLSLLFISFQLFFLIRFPILQESQTPCRISLLQMASQRIKASDSPRGNKRRGWRRGDCSQSTLVRTHFGREGDGAKMRIRKCREAEAILTLLPTSNLVPMIKPQQKGCREQEDYASCVQSHNRSRMACDRISTAKVKLRRHSCVVALGWQRRAST</sequence>
<evidence type="ECO:0000313" key="3">
    <source>
        <dbReference type="Proteomes" id="UP000240760"/>
    </source>
</evidence>
<dbReference type="EMBL" id="KZ679144">
    <property type="protein sequence ID" value="PTB71990.1"/>
    <property type="molecule type" value="Genomic_DNA"/>
</dbReference>
<keyword evidence="1" id="KW-1133">Transmembrane helix</keyword>
<protein>
    <submittedName>
        <fullName evidence="2">Uncharacterized protein</fullName>
    </submittedName>
</protein>
<dbReference type="AlphaFoldDB" id="A0A2T4BRR4"/>
<dbReference type="Proteomes" id="UP000240760">
    <property type="component" value="Unassembled WGS sequence"/>
</dbReference>
<proteinExistence type="predicted"/>
<evidence type="ECO:0000313" key="2">
    <source>
        <dbReference type="EMBL" id="PTB71990.1"/>
    </source>
</evidence>
<evidence type="ECO:0000256" key="1">
    <source>
        <dbReference type="SAM" id="Phobius"/>
    </source>
</evidence>
<keyword evidence="3" id="KW-1185">Reference proteome</keyword>
<reference evidence="2 3" key="1">
    <citation type="submission" date="2016-07" db="EMBL/GenBank/DDBJ databases">
        <title>Multiple horizontal gene transfer events from other fungi enriched the ability of initially mycotrophic Trichoderma (Ascomycota) to feed on dead plant biomass.</title>
        <authorList>
            <consortium name="DOE Joint Genome Institute"/>
            <person name="Aerts A."/>
            <person name="Atanasova L."/>
            <person name="Chenthamara K."/>
            <person name="Zhang J."/>
            <person name="Grujic M."/>
            <person name="Henrissat B."/>
            <person name="Kuo A."/>
            <person name="Salamov A."/>
            <person name="Lipzen A."/>
            <person name="Labutti K."/>
            <person name="Barry K."/>
            <person name="Miao Y."/>
            <person name="Rahimi M.J."/>
            <person name="Shen Q."/>
            <person name="Grigoriev I.V."/>
            <person name="Kubicek C.P."/>
            <person name="Druzhinina I.S."/>
        </authorList>
    </citation>
    <scope>NUCLEOTIDE SEQUENCE [LARGE SCALE GENOMIC DNA]</scope>
    <source>
        <strain evidence="2 3">ATCC 18648</strain>
    </source>
</reference>
<gene>
    <name evidence="2" type="ORF">M440DRAFT_1103602</name>
</gene>
<feature type="transmembrane region" description="Helical" evidence="1">
    <location>
        <begin position="12"/>
        <end position="35"/>
    </location>
</feature>
<accession>A0A2T4BRR4</accession>
<keyword evidence="1" id="KW-0812">Transmembrane</keyword>
<keyword evidence="1" id="KW-0472">Membrane</keyword>
<name>A0A2T4BRR4_TRILO</name>